<dbReference type="Proteomes" id="UP001362999">
    <property type="component" value="Unassembled WGS sequence"/>
</dbReference>
<comment type="caution">
    <text evidence="1">The sequence shown here is derived from an EMBL/GenBank/DDBJ whole genome shotgun (WGS) entry which is preliminary data.</text>
</comment>
<dbReference type="EMBL" id="JAWWNJ010000081">
    <property type="protein sequence ID" value="KAK7001761.1"/>
    <property type="molecule type" value="Genomic_DNA"/>
</dbReference>
<accession>A0AAW0A6T3</accession>
<evidence type="ECO:0000313" key="2">
    <source>
        <dbReference type="Proteomes" id="UP001362999"/>
    </source>
</evidence>
<reference evidence="1 2" key="1">
    <citation type="journal article" date="2024" name="J Genomics">
        <title>Draft genome sequencing and assembly of Favolaschia claudopus CIRM-BRFM 2984 isolated from oak limbs.</title>
        <authorList>
            <person name="Navarro D."/>
            <person name="Drula E."/>
            <person name="Chaduli D."/>
            <person name="Cazenave R."/>
            <person name="Ahrendt S."/>
            <person name="Wang J."/>
            <person name="Lipzen A."/>
            <person name="Daum C."/>
            <person name="Barry K."/>
            <person name="Grigoriev I.V."/>
            <person name="Favel A."/>
            <person name="Rosso M.N."/>
            <person name="Martin F."/>
        </authorList>
    </citation>
    <scope>NUCLEOTIDE SEQUENCE [LARGE SCALE GENOMIC DNA]</scope>
    <source>
        <strain evidence="1 2">CIRM-BRFM 2984</strain>
    </source>
</reference>
<keyword evidence="2" id="KW-1185">Reference proteome</keyword>
<sequence>MYRGMMSDSFQPRVTNEMVQAQKASVLAAGTATVDAWLFATGCPAPIIVPVCVGSPDGLSRWDGVDAWAWLAPEFPDHGNPTVWWVMRSAVEGEEMTSPLVIMSTPPIQSQANLKHARNDLISDMYGAVSTHWEGNVLIFKVDPGDHRHLVSVEIADLPNIWACIRR</sequence>
<name>A0AAW0A6T3_9AGAR</name>
<evidence type="ECO:0000313" key="1">
    <source>
        <dbReference type="EMBL" id="KAK7001761.1"/>
    </source>
</evidence>
<proteinExistence type="predicted"/>
<organism evidence="1 2">
    <name type="scientific">Favolaschia claudopus</name>
    <dbReference type="NCBI Taxonomy" id="2862362"/>
    <lineage>
        <taxon>Eukaryota</taxon>
        <taxon>Fungi</taxon>
        <taxon>Dikarya</taxon>
        <taxon>Basidiomycota</taxon>
        <taxon>Agaricomycotina</taxon>
        <taxon>Agaricomycetes</taxon>
        <taxon>Agaricomycetidae</taxon>
        <taxon>Agaricales</taxon>
        <taxon>Marasmiineae</taxon>
        <taxon>Mycenaceae</taxon>
        <taxon>Favolaschia</taxon>
    </lineage>
</organism>
<protein>
    <submittedName>
        <fullName evidence="1">Uncharacterized protein</fullName>
    </submittedName>
</protein>
<gene>
    <name evidence="1" type="ORF">R3P38DRAFT_3283524</name>
</gene>
<dbReference type="AlphaFoldDB" id="A0AAW0A6T3"/>